<dbReference type="EMBL" id="AGCJ01000091">
    <property type="protein sequence ID" value="EHM37827.1"/>
    <property type="molecule type" value="Genomic_DNA"/>
</dbReference>
<dbReference type="HOGENOM" id="CLU_3264840_0_0_9"/>
<name>G9YK01_9FIRM</name>
<evidence type="ECO:0000256" key="1">
    <source>
        <dbReference type="SAM" id="MobiDB-lite"/>
    </source>
</evidence>
<comment type="caution">
    <text evidence="2">The sequence shown here is derived from an EMBL/GenBank/DDBJ whole genome shotgun (WGS) entry which is preliminary data.</text>
</comment>
<feature type="region of interest" description="Disordered" evidence="1">
    <location>
        <begin position="15"/>
        <end position="41"/>
    </location>
</feature>
<gene>
    <name evidence="2" type="ORF">HMPREF0080_02008</name>
</gene>
<feature type="compositionally biased region" description="Polar residues" evidence="1">
    <location>
        <begin position="32"/>
        <end position="41"/>
    </location>
</feature>
<protein>
    <submittedName>
        <fullName evidence="2">Uncharacterized protein</fullName>
    </submittedName>
</protein>
<evidence type="ECO:0000313" key="3">
    <source>
        <dbReference type="Proteomes" id="UP000005481"/>
    </source>
</evidence>
<reference evidence="2 3" key="1">
    <citation type="submission" date="2011-08" db="EMBL/GenBank/DDBJ databases">
        <authorList>
            <person name="Weinstock G."/>
            <person name="Sodergren E."/>
            <person name="Clifton S."/>
            <person name="Fulton L."/>
            <person name="Fulton B."/>
            <person name="Courtney L."/>
            <person name="Fronick C."/>
            <person name="Harrison M."/>
            <person name="Strong C."/>
            <person name="Farmer C."/>
            <person name="Delahaunty K."/>
            <person name="Markovic C."/>
            <person name="Hall O."/>
            <person name="Minx P."/>
            <person name="Tomlinson C."/>
            <person name="Mitreva M."/>
            <person name="Hou S."/>
            <person name="Chen J."/>
            <person name="Wollam A."/>
            <person name="Pepin K.H."/>
            <person name="Johnson M."/>
            <person name="Bhonagiri V."/>
            <person name="Zhang X."/>
            <person name="Suruliraj S."/>
            <person name="Warren W."/>
            <person name="Chinwalla A."/>
            <person name="Mardis E.R."/>
            <person name="Wilson R.K."/>
        </authorList>
    </citation>
    <scope>NUCLEOTIDE SEQUENCE [LARGE SCALE GENOMIC DNA]</scope>
    <source>
        <strain evidence="2 3">F0357</strain>
    </source>
</reference>
<evidence type="ECO:0000313" key="2">
    <source>
        <dbReference type="EMBL" id="EHM37827.1"/>
    </source>
</evidence>
<accession>G9YK01</accession>
<dbReference type="Proteomes" id="UP000005481">
    <property type="component" value="Unassembled WGS sequence"/>
</dbReference>
<keyword evidence="3" id="KW-1185">Reference proteome</keyword>
<proteinExistence type="predicted"/>
<sequence>MERGHFCTRLQSQYTHHLSSDMRKKGHESHRTLSSRFMHTN</sequence>
<organism evidence="2 3">
    <name type="scientific">Anaeroglobus geminatus F0357</name>
    <dbReference type="NCBI Taxonomy" id="861450"/>
    <lineage>
        <taxon>Bacteria</taxon>
        <taxon>Bacillati</taxon>
        <taxon>Bacillota</taxon>
        <taxon>Negativicutes</taxon>
        <taxon>Veillonellales</taxon>
        <taxon>Veillonellaceae</taxon>
        <taxon>Anaeroglobus</taxon>
    </lineage>
</organism>
<dbReference type="AlphaFoldDB" id="G9YK01"/>